<name>A0A2U3N980_9MYCO</name>
<dbReference type="GO" id="GO:0008194">
    <property type="term" value="F:UDP-glycosyltransferase activity"/>
    <property type="evidence" value="ECO:0007669"/>
    <property type="project" value="InterPro"/>
</dbReference>
<protein>
    <submittedName>
        <fullName evidence="3">Mycobacterium terramassiliense ORFan</fullName>
    </submittedName>
</protein>
<dbReference type="OrthoDB" id="3253247at2"/>
<dbReference type="GO" id="GO:0005975">
    <property type="term" value="P:carbohydrate metabolic process"/>
    <property type="evidence" value="ECO:0007669"/>
    <property type="project" value="InterPro"/>
</dbReference>
<feature type="domain" description="Erythromycin biosynthesis protein CIII-like C-terminal" evidence="2">
    <location>
        <begin position="283"/>
        <end position="394"/>
    </location>
</feature>
<dbReference type="Gene3D" id="3.40.50.300">
    <property type="entry name" value="P-loop containing nucleotide triphosphate hydrolases"/>
    <property type="match status" value="1"/>
</dbReference>
<dbReference type="SUPFAM" id="SSF52540">
    <property type="entry name" value="P-loop containing nucleoside triphosphate hydrolases"/>
    <property type="match status" value="1"/>
</dbReference>
<dbReference type="InterPro" id="IPR010610">
    <property type="entry name" value="EryCIII-like_C"/>
</dbReference>
<dbReference type="InterPro" id="IPR027417">
    <property type="entry name" value="P-loop_NTPase"/>
</dbReference>
<dbReference type="GO" id="GO:0033072">
    <property type="term" value="P:vancomycin biosynthetic process"/>
    <property type="evidence" value="ECO:0007669"/>
    <property type="project" value="UniProtKB-ARBA"/>
</dbReference>
<dbReference type="PANTHER" id="PTHR48050">
    <property type="entry name" value="STEROL 3-BETA-GLUCOSYLTRANSFERASE"/>
    <property type="match status" value="1"/>
</dbReference>
<organism evidence="3 4">
    <name type="scientific">Mycobacterium terramassiliense</name>
    <dbReference type="NCBI Taxonomy" id="1841859"/>
    <lineage>
        <taxon>Bacteria</taxon>
        <taxon>Bacillati</taxon>
        <taxon>Actinomycetota</taxon>
        <taxon>Actinomycetes</taxon>
        <taxon>Mycobacteriales</taxon>
        <taxon>Mycobacteriaceae</taxon>
        <taxon>Mycobacterium</taxon>
    </lineage>
</organism>
<reference evidence="3 4" key="1">
    <citation type="submission" date="2017-01" db="EMBL/GenBank/DDBJ databases">
        <authorList>
            <consortium name="Urmite Genomes"/>
        </authorList>
    </citation>
    <scope>NUCLEOTIDE SEQUENCE [LARGE SCALE GENOMIC DNA]</scope>
    <source>
        <strain evidence="3 4">AB308</strain>
    </source>
</reference>
<evidence type="ECO:0000259" key="2">
    <source>
        <dbReference type="Pfam" id="PF06722"/>
    </source>
</evidence>
<proteinExistence type="predicted"/>
<dbReference type="AlphaFoldDB" id="A0A2U3N980"/>
<evidence type="ECO:0000259" key="1">
    <source>
        <dbReference type="Pfam" id="PF03033"/>
    </source>
</evidence>
<dbReference type="Pfam" id="PF06722">
    <property type="entry name" value="EryCIII-like_C"/>
    <property type="match status" value="1"/>
</dbReference>
<dbReference type="InterPro" id="IPR002213">
    <property type="entry name" value="UDP_glucos_trans"/>
</dbReference>
<dbReference type="STRING" id="1841859.GCA_900157385_01532"/>
<gene>
    <name evidence="3" type="ORF">MTAB308_1535</name>
</gene>
<accession>A0A2U3N980</accession>
<dbReference type="EMBL" id="FTRV01000010">
    <property type="protein sequence ID" value="SPM28050.1"/>
    <property type="molecule type" value="Genomic_DNA"/>
</dbReference>
<dbReference type="SUPFAM" id="SSF53756">
    <property type="entry name" value="UDP-Glycosyltransferase/glycogen phosphorylase"/>
    <property type="match status" value="1"/>
</dbReference>
<dbReference type="Pfam" id="PF03033">
    <property type="entry name" value="Glyco_transf_28"/>
    <property type="match status" value="1"/>
</dbReference>
<dbReference type="InterPro" id="IPR050426">
    <property type="entry name" value="Glycosyltransferase_28"/>
</dbReference>
<evidence type="ECO:0000313" key="3">
    <source>
        <dbReference type="EMBL" id="SPM28050.1"/>
    </source>
</evidence>
<dbReference type="GO" id="GO:0016758">
    <property type="term" value="F:hexosyltransferase activity"/>
    <property type="evidence" value="ECO:0007669"/>
    <property type="project" value="InterPro"/>
</dbReference>
<dbReference type="PANTHER" id="PTHR48050:SF13">
    <property type="entry name" value="STEROL 3-BETA-GLUCOSYLTRANSFERASE UGT80A2"/>
    <property type="match status" value="1"/>
</dbReference>
<feature type="domain" description="Glycosyltransferase family 28 N-terminal" evidence="1">
    <location>
        <begin position="3"/>
        <end position="147"/>
    </location>
</feature>
<dbReference type="CDD" id="cd03784">
    <property type="entry name" value="GT1_Gtf-like"/>
    <property type="match status" value="1"/>
</dbReference>
<dbReference type="InterPro" id="IPR004276">
    <property type="entry name" value="GlycoTrans_28_N"/>
</dbReference>
<evidence type="ECO:0000313" key="4">
    <source>
        <dbReference type="Proteomes" id="UP000241595"/>
    </source>
</evidence>
<sequence length="770" mass="85021">MKVVLACYGTRGDVEPCVALGRELLRRGHDVRIAVTPGLVGFAEAAGLAAVPFGPDFQSFNDTQRKLLPAKDFRILLNIPRLIRLSFQAQALLTQTWRQTSATLLPLVEGADLLVNHQHLEESALNIAEYYGIPLATVHVTPRRANRQMRSANALNEWRHYRGMFKKIDNEQRRELGLPKATTPSGWRITKRGSLEIQAYDEAGFPGLAAEWAKFDGQRPFVGTLTLALETEADDAVVSWIAGGTPPIYFGFGGTPVESPADTIAMIAAACERLGERALVCAASSDFSNVPQFEHVQVVSEMSFEAIFPLCRALVHQGGSSTTPIGLRAGVPTLILWTWSDQALWGTQITRLKAGAARPFSTATVESLIADLRQILAPEYAARARELSTRMTKPTESVANAADQLEKFVRSGRFRRIEPGVVTGPAEQIGTAARPVILFVLGMPRSGTSALTRVLSLCGGVLPAELGHADSDNPLGYWEPRATQYLHGAILRDHGSSDADPSLRLQQEGAFDAAEKARYIARMRAYLNTLPTAPLVIIKDLCIPWLGEMWFEAARLAGFDIVAVLAVRHPHEAIASLAAKRRISVELSNALWLKYTLLAERITRGVPRVFVEYANLLEDWRRETKRISDAVSVDLETGDEGAVGEFLKSDLHHQRHHGPVAEPFGTDWISSVHEALGAAARDEPWDASVLDRVFESYRASERVFQTAFEDFREDFRNNFSFSSVVLRTLKDSVAFRDFRDDFRSNFSAAVRQLLKGSASSNRNALTSKRR</sequence>
<dbReference type="Gene3D" id="3.40.50.2000">
    <property type="entry name" value="Glycogen Phosphorylase B"/>
    <property type="match status" value="2"/>
</dbReference>
<dbReference type="FunFam" id="3.40.50.2000:FF:000009">
    <property type="entry name" value="Sterol 3-beta-glucosyltransferase UGT80A2"/>
    <property type="match status" value="1"/>
</dbReference>
<dbReference type="Proteomes" id="UP000241595">
    <property type="component" value="Unassembled WGS sequence"/>
</dbReference>
<keyword evidence="4" id="KW-1185">Reference proteome</keyword>